<dbReference type="Gene3D" id="1.10.10.10">
    <property type="entry name" value="Winged helix-like DNA-binding domain superfamily/Winged helix DNA-binding domain"/>
    <property type="match status" value="1"/>
</dbReference>
<dbReference type="GO" id="GO:0003677">
    <property type="term" value="F:DNA binding"/>
    <property type="evidence" value="ECO:0007669"/>
    <property type="project" value="InterPro"/>
</dbReference>
<organism evidence="4 5">
    <name type="scientific">Halalkalibaculum roseum</name>
    <dbReference type="NCBI Taxonomy" id="2709311"/>
    <lineage>
        <taxon>Bacteria</taxon>
        <taxon>Pseudomonadati</taxon>
        <taxon>Balneolota</taxon>
        <taxon>Balneolia</taxon>
        <taxon>Balneolales</taxon>
        <taxon>Balneolaceae</taxon>
        <taxon>Halalkalibaculum</taxon>
    </lineage>
</organism>
<dbReference type="PROSITE" id="PS50005">
    <property type="entry name" value="TPR"/>
    <property type="match status" value="1"/>
</dbReference>
<dbReference type="Gene3D" id="1.25.40.10">
    <property type="entry name" value="Tetratricopeptide repeat domain"/>
    <property type="match status" value="4"/>
</dbReference>
<dbReference type="InterPro" id="IPR011990">
    <property type="entry name" value="TPR-like_helical_dom_sf"/>
</dbReference>
<dbReference type="SUPFAM" id="SSF46894">
    <property type="entry name" value="C-terminal effector domain of the bipartite response regulators"/>
    <property type="match status" value="1"/>
</dbReference>
<dbReference type="InterPro" id="IPR016032">
    <property type="entry name" value="Sig_transdc_resp-reg_C-effctor"/>
</dbReference>
<dbReference type="InterPro" id="IPR051677">
    <property type="entry name" value="AfsR-DnrI-RedD_regulator"/>
</dbReference>
<dbReference type="Pfam" id="PF03704">
    <property type="entry name" value="BTAD"/>
    <property type="match status" value="1"/>
</dbReference>
<name>A0A6M1SJU3_9BACT</name>
<evidence type="ECO:0000256" key="2">
    <source>
        <dbReference type="SAM" id="Phobius"/>
    </source>
</evidence>
<evidence type="ECO:0000313" key="4">
    <source>
        <dbReference type="EMBL" id="NGP75289.1"/>
    </source>
</evidence>
<dbReference type="Gene3D" id="3.40.50.10610">
    <property type="entry name" value="ABC-type transport auxiliary lipoprotein component"/>
    <property type="match status" value="1"/>
</dbReference>
<evidence type="ECO:0000256" key="1">
    <source>
        <dbReference type="PROSITE-ProRule" id="PRU00339"/>
    </source>
</evidence>
<feature type="transmembrane region" description="Helical" evidence="2">
    <location>
        <begin position="316"/>
        <end position="335"/>
    </location>
</feature>
<dbReference type="RefSeq" id="WP_165138464.1">
    <property type="nucleotide sequence ID" value="NZ_JAALLT010000001.1"/>
</dbReference>
<proteinExistence type="predicted"/>
<keyword evidence="2" id="KW-0472">Membrane</keyword>
<dbReference type="SUPFAM" id="SSF48452">
    <property type="entry name" value="TPR-like"/>
    <property type="match status" value="3"/>
</dbReference>
<dbReference type="GO" id="GO:0006355">
    <property type="term" value="P:regulation of DNA-templated transcription"/>
    <property type="evidence" value="ECO:0007669"/>
    <property type="project" value="InterPro"/>
</dbReference>
<dbReference type="InterPro" id="IPR005158">
    <property type="entry name" value="BTAD"/>
</dbReference>
<comment type="caution">
    <text evidence="4">The sequence shown here is derived from an EMBL/GenBank/DDBJ whole genome shotgun (WGS) entry which is preliminary data.</text>
</comment>
<dbReference type="EMBL" id="JAALLT010000001">
    <property type="protein sequence ID" value="NGP75289.1"/>
    <property type="molecule type" value="Genomic_DNA"/>
</dbReference>
<evidence type="ECO:0000313" key="5">
    <source>
        <dbReference type="Proteomes" id="UP000473278"/>
    </source>
</evidence>
<dbReference type="AlphaFoldDB" id="A0A6M1SJU3"/>
<protein>
    <recommendedName>
        <fullName evidence="3">Bacterial transcriptional activator domain-containing protein</fullName>
    </recommendedName>
</protein>
<dbReference type="InterPro" id="IPR036388">
    <property type="entry name" value="WH-like_DNA-bd_sf"/>
</dbReference>
<accession>A0A6M1SJU3</accession>
<gene>
    <name evidence="4" type="ORF">G3570_01480</name>
</gene>
<feature type="domain" description="Bacterial transcriptional activator" evidence="3">
    <location>
        <begin position="104"/>
        <end position="245"/>
    </location>
</feature>
<keyword evidence="2" id="KW-1133">Transmembrane helix</keyword>
<keyword evidence="2" id="KW-0812">Transmembrane</keyword>
<dbReference type="SMART" id="SM00028">
    <property type="entry name" value="TPR"/>
    <property type="match status" value="4"/>
</dbReference>
<feature type="repeat" description="TPR" evidence="1">
    <location>
        <begin position="609"/>
        <end position="642"/>
    </location>
</feature>
<evidence type="ECO:0000259" key="3">
    <source>
        <dbReference type="SMART" id="SM01043"/>
    </source>
</evidence>
<dbReference type="Proteomes" id="UP000473278">
    <property type="component" value="Unassembled WGS sequence"/>
</dbReference>
<reference evidence="4 5" key="1">
    <citation type="submission" date="2020-02" db="EMBL/GenBank/DDBJ databases">
        <title>Balneolaceae bacterium YR4-1, complete genome.</title>
        <authorList>
            <person name="Li Y."/>
            <person name="Wu S."/>
        </authorList>
    </citation>
    <scope>NUCLEOTIDE SEQUENCE [LARGE SCALE GENOMIC DNA]</scope>
    <source>
        <strain evidence="4 5">YR4-1</strain>
    </source>
</reference>
<keyword evidence="1" id="KW-0802">TPR repeat</keyword>
<dbReference type="SMART" id="SM01043">
    <property type="entry name" value="BTAD"/>
    <property type="match status" value="1"/>
</dbReference>
<sequence>MGEPGRLHIELLGGFKLQYNGKLITTIDTPRLHQLLAYLLLHRDIQLSRQYVAFKFWPQSTEKQALTNLRNLLYQLKNKLPEASRFLIINTKTIQWNTNTNYTSDVCKVEDAVFQANSTDDIELKVNYLKEGIEAYKGPLLPECYKEWIDKHRQQFQQLYKESLEELINLLESSGNLKEAIQYTKKLIQHDSLNESAWRKLMKLHAQNNNRAEALQAYYNCRDSLQEEFDIDPAPKTEQVHQELLDSCKSRKIAPLVDERTSQAAMTSASRDNHRSPNNDFAQLPSFITETFKHRKESQYSELIFHKWLAVKSVPIIYGIGVGIIIVSILAVIFWPQSPVTVNHVKQISTANEGTSILVTEFKNRTDQADLGLNIRESIIADLTQPELVRVVERAEIENALWRMRRPDSTVITRKIGLEIGSRDGYPIVISGVVSSIGSTYQVSIQIIETATRKVVVHLREPAETKDDIIKATGQLSQRLREELLQSLDNIQQITPLPKLITPSLEALRLRAEAGDYFGQGDFNKAIILAKQAAELDTAFASAYGLLSAAHNNIGSHEKSDHYRRLTNRYANTLSGHQSIEALANDHFKHDQMDSAAYYYELLQEIEPDRSTFQLGEVYMIMGQLEKALQMYRHDLQESPTRIVPHIALIHTARKLGREELADSVMVLMKDRFPGSKSVYINKVANALRFRHLDLADSLATVMVDHSNREIRAWGRFHKLFLSAMHGKLKHTLAQADSLSVDAYRNVGPAGISCYLRMSIAAAFAAKSTDRALPALRAAEPYLWGRENSWGVADLEVLASGYALAGMIGEAERVLIHIDSLRKANDIHSTYGPNVRAVIALQKGRPKEAINHLRTFRSQRYGKFDPLNMWIWAEAHNRLEMPEKAIEGYRNILYSARLGMWYWSFYRGPLWTLAHEQLGYAYLATGNTIEAARHLSTFVELWEEADSDLQPRVAEARKVLARL</sequence>
<dbReference type="InterPro" id="IPR019734">
    <property type="entry name" value="TPR_rpt"/>
</dbReference>
<keyword evidence="5" id="KW-1185">Reference proteome</keyword>
<dbReference type="PANTHER" id="PTHR35807">
    <property type="entry name" value="TRANSCRIPTIONAL REGULATOR REDD-RELATED"/>
    <property type="match status" value="1"/>
</dbReference>